<dbReference type="InterPro" id="IPR051013">
    <property type="entry name" value="MBL_superfamily_lactonases"/>
</dbReference>
<organism evidence="6 7">
    <name type="scientific">Streptomyces olivoverticillatus</name>
    <dbReference type="NCBI Taxonomy" id="66427"/>
    <lineage>
        <taxon>Bacteria</taxon>
        <taxon>Bacillati</taxon>
        <taxon>Actinomycetota</taxon>
        <taxon>Actinomycetes</taxon>
        <taxon>Kitasatosporales</taxon>
        <taxon>Streptomycetaceae</taxon>
        <taxon>Streptomyces</taxon>
    </lineage>
</organism>
<keyword evidence="3 6" id="KW-0378">Hydrolase</keyword>
<evidence type="ECO:0000313" key="7">
    <source>
        <dbReference type="Proteomes" id="UP000556084"/>
    </source>
</evidence>
<dbReference type="PANTHER" id="PTHR42978:SF6">
    <property type="entry name" value="QUORUM-QUENCHING LACTONASE YTNP-RELATED"/>
    <property type="match status" value="1"/>
</dbReference>
<gene>
    <name evidence="6" type="ORF">FHS39_000322</name>
</gene>
<keyword evidence="4" id="KW-0862">Zinc</keyword>
<comment type="similarity">
    <text evidence="1">Belongs to the metallo-beta-lactamase superfamily.</text>
</comment>
<dbReference type="SUPFAM" id="SSF56281">
    <property type="entry name" value="Metallo-hydrolase/oxidoreductase"/>
    <property type="match status" value="1"/>
</dbReference>
<dbReference type="InterPro" id="IPR001279">
    <property type="entry name" value="Metallo-B-lactamas"/>
</dbReference>
<sequence>MTNSVSRLIRPSDLRSLHLGDTKVTFVPDGAAQISPRGWFPTTTDEDWAAHPEYLDDSGYLVGSVGGLLVEHGDRALLIDVGFGPQPRPAVPGGRLGEISGGAMLDSLARLGRTPADIEAVAFTHLHIDHIGWAWLPVPGTGTLAFAHADHLVAEPEWTHRHLLEQHGITKEMTALMEPKVRTVAEGEEIFPGVHVMLTPGHTTGHAAYVVTGGGRRLIAFGDAMHSPVQADRPEWPAAVDHDPEEAAVFRRRLVEEMSEPNTLGFGAHFADVVFGRVRTDGEGPAWEPVDA</sequence>
<keyword evidence="2" id="KW-0479">Metal-binding</keyword>
<keyword evidence="7" id="KW-1185">Reference proteome</keyword>
<evidence type="ECO:0000256" key="3">
    <source>
        <dbReference type="ARBA" id="ARBA00022801"/>
    </source>
</evidence>
<evidence type="ECO:0000259" key="5">
    <source>
        <dbReference type="SMART" id="SM00849"/>
    </source>
</evidence>
<dbReference type="AlphaFoldDB" id="A0A7W7LK41"/>
<dbReference type="Pfam" id="PF00753">
    <property type="entry name" value="Lactamase_B"/>
    <property type="match status" value="1"/>
</dbReference>
<reference evidence="6 7" key="1">
    <citation type="submission" date="2020-08" db="EMBL/GenBank/DDBJ databases">
        <title>Genomic Encyclopedia of Type Strains, Phase III (KMG-III): the genomes of soil and plant-associated and newly described type strains.</title>
        <authorList>
            <person name="Whitman W."/>
        </authorList>
    </citation>
    <scope>NUCLEOTIDE SEQUENCE [LARGE SCALE GENOMIC DNA]</scope>
    <source>
        <strain evidence="6 7">CECT 3266</strain>
    </source>
</reference>
<proteinExistence type="inferred from homology"/>
<protein>
    <submittedName>
        <fullName evidence="6">Glyoxylase-like metal-dependent hydrolase (Beta-lactamase superfamily II)</fullName>
    </submittedName>
</protein>
<feature type="domain" description="Metallo-beta-lactamase" evidence="5">
    <location>
        <begin position="64"/>
        <end position="269"/>
    </location>
</feature>
<dbReference type="EMBL" id="JACHJH010000001">
    <property type="protein sequence ID" value="MBB4891322.1"/>
    <property type="molecule type" value="Genomic_DNA"/>
</dbReference>
<evidence type="ECO:0000256" key="2">
    <source>
        <dbReference type="ARBA" id="ARBA00022723"/>
    </source>
</evidence>
<name>A0A7W7LK41_9ACTN</name>
<accession>A0A7W7LK41</accession>
<evidence type="ECO:0000256" key="4">
    <source>
        <dbReference type="ARBA" id="ARBA00022833"/>
    </source>
</evidence>
<dbReference type="RefSeq" id="WP_184345930.1">
    <property type="nucleotide sequence ID" value="NZ_JACHJH010000001.1"/>
</dbReference>
<dbReference type="GO" id="GO:0046872">
    <property type="term" value="F:metal ion binding"/>
    <property type="evidence" value="ECO:0007669"/>
    <property type="project" value="UniProtKB-KW"/>
</dbReference>
<dbReference type="Proteomes" id="UP000556084">
    <property type="component" value="Unassembled WGS sequence"/>
</dbReference>
<dbReference type="SMART" id="SM00849">
    <property type="entry name" value="Lactamase_B"/>
    <property type="match status" value="1"/>
</dbReference>
<evidence type="ECO:0000313" key="6">
    <source>
        <dbReference type="EMBL" id="MBB4891322.1"/>
    </source>
</evidence>
<comment type="caution">
    <text evidence="6">The sequence shown here is derived from an EMBL/GenBank/DDBJ whole genome shotgun (WGS) entry which is preliminary data.</text>
</comment>
<dbReference type="PANTHER" id="PTHR42978">
    <property type="entry name" value="QUORUM-QUENCHING LACTONASE YTNP-RELATED-RELATED"/>
    <property type="match status" value="1"/>
</dbReference>
<evidence type="ECO:0000256" key="1">
    <source>
        <dbReference type="ARBA" id="ARBA00007749"/>
    </source>
</evidence>
<dbReference type="GO" id="GO:0016787">
    <property type="term" value="F:hydrolase activity"/>
    <property type="evidence" value="ECO:0007669"/>
    <property type="project" value="UniProtKB-KW"/>
</dbReference>
<dbReference type="InterPro" id="IPR036866">
    <property type="entry name" value="RibonucZ/Hydroxyglut_hydro"/>
</dbReference>
<dbReference type="Gene3D" id="3.60.15.10">
    <property type="entry name" value="Ribonuclease Z/Hydroxyacylglutathione hydrolase-like"/>
    <property type="match status" value="1"/>
</dbReference>